<sequence>MFKIVKSKLIKLAIFGIVPAVFFSFGFLILVKAQEAPAAPPKPPPPFCGDGVIQSPNSKDQYEKCDDGESGSERCSADCGQKLLGWAWTDTSPGSL</sequence>
<proteinExistence type="predicted"/>
<organism evidence="2 3">
    <name type="scientific">Candidatus Buchananbacteria bacterium RIFCSPLOWO2_02_FULL_46_11b</name>
    <dbReference type="NCBI Taxonomy" id="1797548"/>
    <lineage>
        <taxon>Bacteria</taxon>
        <taxon>Candidatus Buchananiibacteriota</taxon>
    </lineage>
</organism>
<comment type="caution">
    <text evidence="2">The sequence shown here is derived from an EMBL/GenBank/DDBJ whole genome shotgun (WGS) entry which is preliminary data.</text>
</comment>
<feature type="transmembrane region" description="Helical" evidence="1">
    <location>
        <begin position="12"/>
        <end position="31"/>
    </location>
</feature>
<keyword evidence="1" id="KW-0472">Membrane</keyword>
<evidence type="ECO:0000313" key="3">
    <source>
        <dbReference type="Proteomes" id="UP000177408"/>
    </source>
</evidence>
<dbReference type="AlphaFoldDB" id="A0A1G1YYL1"/>
<gene>
    <name evidence="2" type="ORF">A3H67_02355</name>
</gene>
<dbReference type="EMBL" id="MHIR01000023">
    <property type="protein sequence ID" value="OGY57471.1"/>
    <property type="molecule type" value="Genomic_DNA"/>
</dbReference>
<dbReference type="Proteomes" id="UP000177408">
    <property type="component" value="Unassembled WGS sequence"/>
</dbReference>
<reference evidence="2 3" key="1">
    <citation type="journal article" date="2016" name="Nat. Commun.">
        <title>Thousands of microbial genomes shed light on interconnected biogeochemical processes in an aquifer system.</title>
        <authorList>
            <person name="Anantharaman K."/>
            <person name="Brown C.T."/>
            <person name="Hug L.A."/>
            <person name="Sharon I."/>
            <person name="Castelle C.J."/>
            <person name="Probst A.J."/>
            <person name="Thomas B.C."/>
            <person name="Singh A."/>
            <person name="Wilkins M.J."/>
            <person name="Karaoz U."/>
            <person name="Brodie E.L."/>
            <person name="Williams K.H."/>
            <person name="Hubbard S.S."/>
            <person name="Banfield J.F."/>
        </authorList>
    </citation>
    <scope>NUCLEOTIDE SEQUENCE [LARGE SCALE GENOMIC DNA]</scope>
</reference>
<evidence type="ECO:0000256" key="1">
    <source>
        <dbReference type="SAM" id="Phobius"/>
    </source>
</evidence>
<keyword evidence="1" id="KW-0812">Transmembrane</keyword>
<name>A0A1G1YYL1_9BACT</name>
<accession>A0A1G1YYL1</accession>
<evidence type="ECO:0000313" key="2">
    <source>
        <dbReference type="EMBL" id="OGY57471.1"/>
    </source>
</evidence>
<protein>
    <submittedName>
        <fullName evidence="2">Uncharacterized protein</fullName>
    </submittedName>
</protein>
<keyword evidence="1" id="KW-1133">Transmembrane helix</keyword>